<keyword evidence="5" id="KW-1185">Reference proteome</keyword>
<evidence type="ECO:0000313" key="5">
    <source>
        <dbReference type="Proteomes" id="UP000625711"/>
    </source>
</evidence>
<evidence type="ECO:0000313" key="4">
    <source>
        <dbReference type="EMBL" id="KAF7265137.1"/>
    </source>
</evidence>
<dbReference type="EMBL" id="JAACXV010014685">
    <property type="protein sequence ID" value="KAF7265137.1"/>
    <property type="molecule type" value="Genomic_DNA"/>
</dbReference>
<comment type="caution">
    <text evidence="3">The sequence shown here is derived from an EMBL/GenBank/DDBJ whole genome shotgun (WGS) entry which is preliminary data.</text>
</comment>
<dbReference type="SUPFAM" id="SSF51735">
    <property type="entry name" value="NAD(P)-binding Rossmann-fold domains"/>
    <property type="match status" value="1"/>
</dbReference>
<reference evidence="3" key="1">
    <citation type="submission" date="2020-08" db="EMBL/GenBank/DDBJ databases">
        <title>Genome sequencing and assembly of the red palm weevil Rhynchophorus ferrugineus.</title>
        <authorList>
            <person name="Dias G.B."/>
            <person name="Bergman C.M."/>
            <person name="Manee M."/>
        </authorList>
    </citation>
    <scope>NUCLEOTIDE SEQUENCE</scope>
    <source>
        <strain evidence="3">AA-2017</strain>
        <tissue evidence="3">Whole larva</tissue>
    </source>
</reference>
<evidence type="ECO:0000313" key="3">
    <source>
        <dbReference type="EMBL" id="KAF7265135.1"/>
    </source>
</evidence>
<dbReference type="Pfam" id="PF00106">
    <property type="entry name" value="adh_short"/>
    <property type="match status" value="1"/>
</dbReference>
<evidence type="ECO:0000256" key="1">
    <source>
        <dbReference type="ARBA" id="ARBA00006484"/>
    </source>
</evidence>
<dbReference type="Proteomes" id="UP000625711">
    <property type="component" value="Unassembled WGS sequence"/>
</dbReference>
<evidence type="ECO:0000256" key="2">
    <source>
        <dbReference type="ARBA" id="ARBA00023002"/>
    </source>
</evidence>
<organism evidence="3 5">
    <name type="scientific">Rhynchophorus ferrugineus</name>
    <name type="common">Red palm weevil</name>
    <name type="synonym">Curculio ferrugineus</name>
    <dbReference type="NCBI Taxonomy" id="354439"/>
    <lineage>
        <taxon>Eukaryota</taxon>
        <taxon>Metazoa</taxon>
        <taxon>Ecdysozoa</taxon>
        <taxon>Arthropoda</taxon>
        <taxon>Hexapoda</taxon>
        <taxon>Insecta</taxon>
        <taxon>Pterygota</taxon>
        <taxon>Neoptera</taxon>
        <taxon>Endopterygota</taxon>
        <taxon>Coleoptera</taxon>
        <taxon>Polyphaga</taxon>
        <taxon>Cucujiformia</taxon>
        <taxon>Curculionidae</taxon>
        <taxon>Dryophthorinae</taxon>
        <taxon>Rhynchophorus</taxon>
    </lineage>
</organism>
<comment type="similarity">
    <text evidence="1">Belongs to the short-chain dehydrogenases/reductases (SDR) family.</text>
</comment>
<dbReference type="Gene3D" id="3.40.50.720">
    <property type="entry name" value="NAD(P)-binding Rossmann-like Domain"/>
    <property type="match status" value="1"/>
</dbReference>
<keyword evidence="2" id="KW-0560">Oxidoreductase</keyword>
<sequence length="317" mass="34868">MFLRQFIFKHQNRIKIAGLQQLFSHSVYKSHDEDEDTEGDLFNIQHCTAIINGGASGIGLAVAKQFLQKGVQRLSIMDIDAEKGEDAQGCLSKTFGDDKVLFFEADVTNAKELDDAYRKSIQFHDIPDVVVNCAGIIDDTKWEKQLKTNMAGCVIGTLLGMQYMSKSSKGYGGIVTNISSIFGITPSSGYPLHTMTQFGICGFTKAIGCGIHFTRTGVKIFALCPGLTDTLALTEAPKNAINDRFAQEFADEIADSNPQKTESVARGLTDILDEANPGSIWVVENDNAPYEIIYPGPLLNLKKDTQRNRDEYAFNTT</sequence>
<dbReference type="EMBL" id="JAACXV010014687">
    <property type="protein sequence ID" value="KAF7265135.1"/>
    <property type="molecule type" value="Genomic_DNA"/>
</dbReference>
<accession>A0A834HUN6</accession>
<dbReference type="AlphaFoldDB" id="A0A834HUN6"/>
<protein>
    <recommendedName>
        <fullName evidence="6">15-hydroxyprostaglandin dehydrogenase</fullName>
    </recommendedName>
</protein>
<evidence type="ECO:0008006" key="6">
    <source>
        <dbReference type="Google" id="ProtNLM"/>
    </source>
</evidence>
<dbReference type="OrthoDB" id="417891at2759"/>
<name>A0A834HUN6_RHYFE</name>
<dbReference type="PRINTS" id="PR00081">
    <property type="entry name" value="GDHRDH"/>
</dbReference>
<dbReference type="PANTHER" id="PTHR44229:SF8">
    <property type="entry name" value="ALCOHOL DEHYDROGENASE-RELATED"/>
    <property type="match status" value="1"/>
</dbReference>
<proteinExistence type="inferred from homology"/>
<dbReference type="GO" id="GO:0016616">
    <property type="term" value="F:oxidoreductase activity, acting on the CH-OH group of donors, NAD or NADP as acceptor"/>
    <property type="evidence" value="ECO:0007669"/>
    <property type="project" value="TreeGrafter"/>
</dbReference>
<dbReference type="InterPro" id="IPR002347">
    <property type="entry name" value="SDR_fam"/>
</dbReference>
<dbReference type="InterPro" id="IPR036291">
    <property type="entry name" value="NAD(P)-bd_dom_sf"/>
</dbReference>
<dbReference type="GO" id="GO:0005737">
    <property type="term" value="C:cytoplasm"/>
    <property type="evidence" value="ECO:0007669"/>
    <property type="project" value="TreeGrafter"/>
</dbReference>
<dbReference type="PANTHER" id="PTHR44229">
    <property type="entry name" value="15-HYDROXYPROSTAGLANDIN DEHYDROGENASE [NAD(+)]"/>
    <property type="match status" value="1"/>
</dbReference>
<gene>
    <name evidence="4" type="ORF">GWI33_021426</name>
    <name evidence="3" type="ORF">GWI33_021428</name>
</gene>